<dbReference type="EMBL" id="LK391709">
    <property type="protein sequence ID" value="CDR96883.1"/>
    <property type="molecule type" value="Genomic_DNA"/>
</dbReference>
<evidence type="ECO:0000313" key="2">
    <source>
        <dbReference type="Proteomes" id="UP000033188"/>
    </source>
</evidence>
<dbReference type="GeneID" id="24565424"/>
<dbReference type="VEuPathDB" id="PiroplasmaDB:BBBOND_0307870"/>
<name>A0A061D8M9_BABBI</name>
<keyword evidence="2" id="KW-1185">Reference proteome</keyword>
<reference evidence="2" key="1">
    <citation type="journal article" date="2014" name="Nucleic Acids Res.">
        <title>The evolutionary dynamics of variant antigen genes in Babesia reveal a history of genomic innovation underlying host-parasite interaction.</title>
        <authorList>
            <person name="Jackson A.P."/>
            <person name="Otto T.D."/>
            <person name="Darby A."/>
            <person name="Ramaprasad A."/>
            <person name="Xia D."/>
            <person name="Echaide I.E."/>
            <person name="Farber M."/>
            <person name="Gahlot S."/>
            <person name="Gamble J."/>
            <person name="Gupta D."/>
            <person name="Gupta Y."/>
            <person name="Jackson L."/>
            <person name="Malandrin L."/>
            <person name="Malas T.B."/>
            <person name="Moussa E."/>
            <person name="Nair M."/>
            <person name="Reid A.J."/>
            <person name="Sanders M."/>
            <person name="Sharma J."/>
            <person name="Tracey A."/>
            <person name="Quail M.A."/>
            <person name="Weir W."/>
            <person name="Wastling J.M."/>
            <person name="Hall N."/>
            <person name="Willadsen P."/>
            <person name="Lingelbach K."/>
            <person name="Shiels B."/>
            <person name="Tait A."/>
            <person name="Berriman M."/>
            <person name="Allred D.R."/>
            <person name="Pain A."/>
        </authorList>
    </citation>
    <scope>NUCLEOTIDE SEQUENCE [LARGE SCALE GENOMIC DNA]</scope>
    <source>
        <strain evidence="2">Bond</strain>
    </source>
</reference>
<gene>
    <name evidence="1" type="ORF">BBBOND_0307870</name>
</gene>
<accession>A0A061D8M9</accession>
<evidence type="ECO:0000313" key="1">
    <source>
        <dbReference type="EMBL" id="CDR96883.1"/>
    </source>
</evidence>
<organism evidence="1 2">
    <name type="scientific">Babesia bigemina</name>
    <dbReference type="NCBI Taxonomy" id="5866"/>
    <lineage>
        <taxon>Eukaryota</taxon>
        <taxon>Sar</taxon>
        <taxon>Alveolata</taxon>
        <taxon>Apicomplexa</taxon>
        <taxon>Aconoidasida</taxon>
        <taxon>Piroplasmida</taxon>
        <taxon>Babesiidae</taxon>
        <taxon>Babesia</taxon>
    </lineage>
</organism>
<dbReference type="RefSeq" id="XP_012769069.1">
    <property type="nucleotide sequence ID" value="XM_012913615.1"/>
</dbReference>
<dbReference type="KEGG" id="bbig:BBBOND_0307870"/>
<protein>
    <submittedName>
        <fullName evidence="1">Uncharacterized protein</fullName>
    </submittedName>
</protein>
<sequence>MALIDHNIFPGPHIDRVMTLLLCNTNKVGVRLSRRQLSADLVSWMQLYGKGEGKEAADLQLVVKWQNHDCDLENRVSGESR</sequence>
<proteinExistence type="predicted"/>
<dbReference type="AlphaFoldDB" id="A0A061D8M9"/>
<dbReference type="Proteomes" id="UP000033188">
    <property type="component" value="Chromosome 3"/>
</dbReference>